<comment type="caution">
    <text evidence="1">The sequence shown here is derived from an EMBL/GenBank/DDBJ whole genome shotgun (WGS) entry which is preliminary data.</text>
</comment>
<sequence length="293" mass="32585">MLEYFAAQHIMHCLQDRSLPNSGAIICLLRDAIQPKTEVLHIRSLRNLFWQLACLLSKADLPKRSETIKEVIHLLAETGLRWREWLSLVEDTFYEESILHGIAHRVTENPPDDKLLIENTTLASAAALLPRIPATTVILRLENEKVNVKHVGALTGHRFRTLNLWHHFKNPGQIPASDSVLRAIERSHLKDFTGHLSGDCMVLLPDSLELLFLVVSNDEHAGSLLAALTKAASSLPNLGWLVIHIPMTMVTPQAVLSPLPNIRSVVLVLSGVDRSLIKEACQVAAALQPRNRG</sequence>
<proteinExistence type="predicted"/>
<dbReference type="AlphaFoldDB" id="A0AAW0U5W0"/>
<name>A0AAW0U5W0_SCYPA</name>
<reference evidence="1 2" key="1">
    <citation type="submission" date="2023-03" db="EMBL/GenBank/DDBJ databases">
        <title>High-quality genome of Scylla paramamosain provides insights in environmental adaptation.</title>
        <authorList>
            <person name="Zhang L."/>
        </authorList>
    </citation>
    <scope>NUCLEOTIDE SEQUENCE [LARGE SCALE GENOMIC DNA]</scope>
    <source>
        <strain evidence="1">LZ_2023a</strain>
        <tissue evidence="1">Muscle</tissue>
    </source>
</reference>
<evidence type="ECO:0000313" key="2">
    <source>
        <dbReference type="Proteomes" id="UP001487740"/>
    </source>
</evidence>
<evidence type="ECO:0000313" key="1">
    <source>
        <dbReference type="EMBL" id="KAK8395464.1"/>
    </source>
</evidence>
<dbReference type="EMBL" id="JARAKH010000018">
    <property type="protein sequence ID" value="KAK8395464.1"/>
    <property type="molecule type" value="Genomic_DNA"/>
</dbReference>
<dbReference type="Proteomes" id="UP001487740">
    <property type="component" value="Unassembled WGS sequence"/>
</dbReference>
<gene>
    <name evidence="1" type="ORF">O3P69_006256</name>
</gene>
<protein>
    <submittedName>
        <fullName evidence="1">Uncharacterized protein</fullName>
    </submittedName>
</protein>
<keyword evidence="2" id="KW-1185">Reference proteome</keyword>
<organism evidence="1 2">
    <name type="scientific">Scylla paramamosain</name>
    <name type="common">Mud crab</name>
    <dbReference type="NCBI Taxonomy" id="85552"/>
    <lineage>
        <taxon>Eukaryota</taxon>
        <taxon>Metazoa</taxon>
        <taxon>Ecdysozoa</taxon>
        <taxon>Arthropoda</taxon>
        <taxon>Crustacea</taxon>
        <taxon>Multicrustacea</taxon>
        <taxon>Malacostraca</taxon>
        <taxon>Eumalacostraca</taxon>
        <taxon>Eucarida</taxon>
        <taxon>Decapoda</taxon>
        <taxon>Pleocyemata</taxon>
        <taxon>Brachyura</taxon>
        <taxon>Eubrachyura</taxon>
        <taxon>Portunoidea</taxon>
        <taxon>Portunidae</taxon>
        <taxon>Portuninae</taxon>
        <taxon>Scylla</taxon>
    </lineage>
</organism>
<accession>A0AAW0U5W0</accession>